<evidence type="ECO:0000256" key="2">
    <source>
        <dbReference type="ARBA" id="ARBA00022448"/>
    </source>
</evidence>
<feature type="transmembrane region" description="Helical" evidence="7">
    <location>
        <begin position="65"/>
        <end position="83"/>
    </location>
</feature>
<feature type="transmembrane region" description="Helical" evidence="7">
    <location>
        <begin position="179"/>
        <end position="201"/>
    </location>
</feature>
<comment type="subcellular location">
    <subcellularLocation>
        <location evidence="1">Cell membrane</location>
        <topology evidence="1">Multi-pass membrane protein</topology>
    </subcellularLocation>
</comment>
<evidence type="ECO:0000313" key="10">
    <source>
        <dbReference type="Proteomes" id="UP000620025"/>
    </source>
</evidence>
<dbReference type="PROSITE" id="PS50850">
    <property type="entry name" value="MFS"/>
    <property type="match status" value="1"/>
</dbReference>
<evidence type="ECO:0000256" key="7">
    <source>
        <dbReference type="SAM" id="Phobius"/>
    </source>
</evidence>
<comment type="caution">
    <text evidence="9">The sequence shown here is derived from an EMBL/GenBank/DDBJ whole genome shotgun (WGS) entry which is preliminary data.</text>
</comment>
<evidence type="ECO:0000256" key="3">
    <source>
        <dbReference type="ARBA" id="ARBA00022475"/>
    </source>
</evidence>
<dbReference type="PANTHER" id="PTHR42718">
    <property type="entry name" value="MAJOR FACILITATOR SUPERFAMILY MULTIDRUG TRANSPORTER MFSC"/>
    <property type="match status" value="1"/>
</dbReference>
<feature type="transmembrane region" description="Helical" evidence="7">
    <location>
        <begin position="153"/>
        <end position="173"/>
    </location>
</feature>
<feature type="transmembrane region" description="Helical" evidence="7">
    <location>
        <begin position="373"/>
        <end position="399"/>
    </location>
</feature>
<gene>
    <name evidence="9" type="ORF">IFT38_09300</name>
</gene>
<feature type="transmembrane region" description="Helical" evidence="7">
    <location>
        <begin position="282"/>
        <end position="305"/>
    </location>
</feature>
<dbReference type="InterPro" id="IPR020846">
    <property type="entry name" value="MFS_dom"/>
</dbReference>
<feature type="transmembrane region" description="Helical" evidence="7">
    <location>
        <begin position="213"/>
        <end position="234"/>
    </location>
</feature>
<evidence type="ECO:0000313" key="9">
    <source>
        <dbReference type="EMBL" id="MBD8769736.1"/>
    </source>
</evidence>
<dbReference type="Gene3D" id="1.20.1720.10">
    <property type="entry name" value="Multidrug resistance protein D"/>
    <property type="match status" value="1"/>
</dbReference>
<dbReference type="Pfam" id="PF07690">
    <property type="entry name" value="MFS_1"/>
    <property type="match status" value="1"/>
</dbReference>
<sequence length="522" mass="53882">MLVSAPVWPRYIKQGSPVSSSESVKRWWVLVAVMMVFLPVVLDVTILHVAVPSLTLALQASGTEVLWIIDIYPLLMASLLIPMGTLADRIGHRQLLITGLCIFSLGSVLAAFSPSVAALIAARAFMAFGSAMIIPCTLAIIRQTFDDERERALALGIWGATGSAGAAIGPLAGGALLEHFWWGAVFLVNVPVMMIVMPLVLRHVPRTAITGDGNWTIGQALILMLGIMASVYALKSGVKPGSSASLTTVSAVLGLGMLGWFGHKQLHAARPMLDLSLFRSPAISAGVVMALVVMGALAGVELMLAQELQFVLGQTPLQAGMFLLPLMVASAVGGPMAGLLVRAIGLRWVGSLSLGAASASLAGLAMADLHHSGWAVVGLLVVLGLSLSIGLTASSVAIMSSTPSHKAGSAGALEATSYDLGTGLGITGFGLVLGSGYTRSIRLPDGLPPEIADSARQSIGETMSAAKTLEGPQAADLVAAGQAAFSTSHSLVLMSAATLIGILAVIIWVALQRHGHSHSQTP</sequence>
<organism evidence="9 10">
    <name type="scientific">Pseudomonas coleopterorum</name>
    <dbReference type="NCBI Taxonomy" id="1605838"/>
    <lineage>
        <taxon>Bacteria</taxon>
        <taxon>Pseudomonadati</taxon>
        <taxon>Pseudomonadota</taxon>
        <taxon>Gammaproteobacteria</taxon>
        <taxon>Pseudomonadales</taxon>
        <taxon>Pseudomonadaceae</taxon>
        <taxon>Pseudomonas</taxon>
    </lineage>
</organism>
<evidence type="ECO:0000256" key="1">
    <source>
        <dbReference type="ARBA" id="ARBA00004651"/>
    </source>
</evidence>
<evidence type="ECO:0000256" key="4">
    <source>
        <dbReference type="ARBA" id="ARBA00022692"/>
    </source>
</evidence>
<protein>
    <submittedName>
        <fullName evidence="9">MFS transporter</fullName>
    </submittedName>
</protein>
<name>A0ABR9BY08_9PSED</name>
<dbReference type="SUPFAM" id="SSF103473">
    <property type="entry name" value="MFS general substrate transporter"/>
    <property type="match status" value="1"/>
</dbReference>
<evidence type="ECO:0000256" key="6">
    <source>
        <dbReference type="ARBA" id="ARBA00023136"/>
    </source>
</evidence>
<dbReference type="EMBL" id="JACYWZ010000003">
    <property type="protein sequence ID" value="MBD8769736.1"/>
    <property type="molecule type" value="Genomic_DNA"/>
</dbReference>
<dbReference type="Gene3D" id="1.20.1250.20">
    <property type="entry name" value="MFS general substrate transporter like domains"/>
    <property type="match status" value="1"/>
</dbReference>
<evidence type="ECO:0000256" key="5">
    <source>
        <dbReference type="ARBA" id="ARBA00022989"/>
    </source>
</evidence>
<keyword evidence="6 7" id="KW-0472">Membrane</keyword>
<keyword evidence="5 7" id="KW-1133">Transmembrane helix</keyword>
<dbReference type="PANTHER" id="PTHR42718:SF47">
    <property type="entry name" value="METHYL VIOLOGEN RESISTANCE PROTEIN SMVA"/>
    <property type="match status" value="1"/>
</dbReference>
<feature type="transmembrane region" description="Helical" evidence="7">
    <location>
        <begin position="317"/>
        <end position="341"/>
    </location>
</feature>
<dbReference type="Proteomes" id="UP000620025">
    <property type="component" value="Unassembled WGS sequence"/>
</dbReference>
<dbReference type="InterPro" id="IPR036259">
    <property type="entry name" value="MFS_trans_sf"/>
</dbReference>
<keyword evidence="10" id="KW-1185">Reference proteome</keyword>
<evidence type="ECO:0000259" key="8">
    <source>
        <dbReference type="PROSITE" id="PS50850"/>
    </source>
</evidence>
<reference evidence="9 10" key="1">
    <citation type="journal article" date="2020" name="FEMS Microbiol. Ecol.">
        <title>Temporal dynamics of bacterial communities during seed development and maturation.</title>
        <authorList>
            <person name="Chesneau G."/>
            <person name="Torres-Cortes G."/>
            <person name="Briand M."/>
            <person name="Darrasse A."/>
            <person name="Preveaux A."/>
            <person name="Marais C."/>
            <person name="Jacques M.A."/>
            <person name="Shade A."/>
            <person name="Barret M."/>
        </authorList>
    </citation>
    <scope>NUCLEOTIDE SEQUENCE [LARGE SCALE GENOMIC DNA]</scope>
    <source>
        <strain evidence="9 10">CFBP13599</strain>
    </source>
</reference>
<accession>A0ABR9BY08</accession>
<feature type="transmembrane region" description="Helical" evidence="7">
    <location>
        <begin position="27"/>
        <end position="50"/>
    </location>
</feature>
<proteinExistence type="predicted"/>
<dbReference type="InterPro" id="IPR011701">
    <property type="entry name" value="MFS"/>
</dbReference>
<dbReference type="PRINTS" id="PR01036">
    <property type="entry name" value="TCRTETB"/>
</dbReference>
<feature type="transmembrane region" description="Helical" evidence="7">
    <location>
        <begin position="348"/>
        <end position="367"/>
    </location>
</feature>
<feature type="transmembrane region" description="Helical" evidence="7">
    <location>
        <begin position="120"/>
        <end position="141"/>
    </location>
</feature>
<keyword evidence="4 7" id="KW-0812">Transmembrane</keyword>
<dbReference type="CDD" id="cd17321">
    <property type="entry name" value="MFS_MMR_MDR_like"/>
    <property type="match status" value="1"/>
</dbReference>
<feature type="transmembrane region" description="Helical" evidence="7">
    <location>
        <begin position="491"/>
        <end position="511"/>
    </location>
</feature>
<feature type="transmembrane region" description="Helical" evidence="7">
    <location>
        <begin position="240"/>
        <end position="261"/>
    </location>
</feature>
<keyword evidence="2" id="KW-0813">Transport</keyword>
<feature type="transmembrane region" description="Helical" evidence="7">
    <location>
        <begin position="95"/>
        <end position="114"/>
    </location>
</feature>
<feature type="domain" description="Major facilitator superfamily (MFS) profile" evidence="8">
    <location>
        <begin position="29"/>
        <end position="513"/>
    </location>
</feature>
<keyword evidence="3" id="KW-1003">Cell membrane</keyword>